<proteinExistence type="inferred from homology"/>
<comment type="similarity">
    <text evidence="2">Belongs to the IQD family.</text>
</comment>
<dbReference type="PANTHER" id="PTHR32295:SF45">
    <property type="entry name" value="PROTEIN IQ-DOMAIN 19"/>
    <property type="match status" value="1"/>
</dbReference>
<dbReference type="Proteomes" id="UP000006038">
    <property type="component" value="Chromosome 1"/>
</dbReference>
<keyword evidence="1" id="KW-0112">Calmodulin-binding</keyword>
<dbReference type="PANTHER" id="PTHR32295">
    <property type="entry name" value="IQ-DOMAIN 5-RELATED"/>
    <property type="match status" value="1"/>
</dbReference>
<protein>
    <submittedName>
        <fullName evidence="3">Uncharacterized protein</fullName>
    </submittedName>
</protein>
<evidence type="ECO:0000256" key="2">
    <source>
        <dbReference type="ARBA" id="ARBA00024341"/>
    </source>
</evidence>
<dbReference type="GO" id="GO:0005516">
    <property type="term" value="F:calmodulin binding"/>
    <property type="evidence" value="ECO:0007669"/>
    <property type="project" value="UniProtKB-KW"/>
</dbReference>
<sequence length="154" mass="17097">MKGMSGDGVRVFPAAAVRVAGQYRDRKEWVPPCWKGSTSLSDIQILGGRGAVGAEWRLDRRASRDMQSIIVKLQALVRGHLVRRQASNTLRCMQALVAAQHRARAALLRLLGDLDDDKEKPLHTPRMTPPVARHTTHASASNNWYDTKLCVFGT</sequence>
<dbReference type="Pfam" id="PF00612">
    <property type="entry name" value="IQ"/>
    <property type="match status" value="1"/>
</dbReference>
<dbReference type="EnsemblPlants" id="OB01G25250.1">
    <property type="protein sequence ID" value="OB01G25250.1"/>
    <property type="gene ID" value="OB01G25250"/>
</dbReference>
<reference evidence="3" key="1">
    <citation type="journal article" date="2013" name="Nat. Commun.">
        <title>Whole-genome sequencing of Oryza brachyantha reveals mechanisms underlying Oryza genome evolution.</title>
        <authorList>
            <person name="Chen J."/>
            <person name="Huang Q."/>
            <person name="Gao D."/>
            <person name="Wang J."/>
            <person name="Lang Y."/>
            <person name="Liu T."/>
            <person name="Li B."/>
            <person name="Bai Z."/>
            <person name="Luis Goicoechea J."/>
            <person name="Liang C."/>
            <person name="Chen C."/>
            <person name="Zhang W."/>
            <person name="Sun S."/>
            <person name="Liao Y."/>
            <person name="Zhang X."/>
            <person name="Yang L."/>
            <person name="Song C."/>
            <person name="Wang M."/>
            <person name="Shi J."/>
            <person name="Liu G."/>
            <person name="Liu J."/>
            <person name="Zhou H."/>
            <person name="Zhou W."/>
            <person name="Yu Q."/>
            <person name="An N."/>
            <person name="Chen Y."/>
            <person name="Cai Q."/>
            <person name="Wang B."/>
            <person name="Liu B."/>
            <person name="Min J."/>
            <person name="Huang Y."/>
            <person name="Wu H."/>
            <person name="Li Z."/>
            <person name="Zhang Y."/>
            <person name="Yin Y."/>
            <person name="Song W."/>
            <person name="Jiang J."/>
            <person name="Jackson S.A."/>
            <person name="Wing R.A."/>
            <person name="Wang J."/>
            <person name="Chen M."/>
        </authorList>
    </citation>
    <scope>NUCLEOTIDE SEQUENCE [LARGE SCALE GENOMIC DNA]</scope>
    <source>
        <strain evidence="3">cv. IRGC 101232</strain>
    </source>
</reference>
<keyword evidence="4" id="KW-1185">Reference proteome</keyword>
<dbReference type="InterPro" id="IPR000048">
    <property type="entry name" value="IQ_motif_EF-hand-BS"/>
</dbReference>
<dbReference type="Gramene" id="OB01G25250.1">
    <property type="protein sequence ID" value="OB01G25250.1"/>
    <property type="gene ID" value="OB01G25250"/>
</dbReference>
<accession>J3KZW9</accession>
<reference evidence="3" key="2">
    <citation type="submission" date="2013-04" db="UniProtKB">
        <authorList>
            <consortium name="EnsemblPlants"/>
        </authorList>
    </citation>
    <scope>IDENTIFICATION</scope>
</reference>
<dbReference type="HOGENOM" id="CLU_1707002_0_0_1"/>
<evidence type="ECO:0000313" key="4">
    <source>
        <dbReference type="Proteomes" id="UP000006038"/>
    </source>
</evidence>
<evidence type="ECO:0000256" key="1">
    <source>
        <dbReference type="ARBA" id="ARBA00022860"/>
    </source>
</evidence>
<dbReference type="AlphaFoldDB" id="J3KZW9"/>
<name>J3KZW9_ORYBR</name>
<organism evidence="3">
    <name type="scientific">Oryza brachyantha</name>
    <name type="common">malo sina</name>
    <dbReference type="NCBI Taxonomy" id="4533"/>
    <lineage>
        <taxon>Eukaryota</taxon>
        <taxon>Viridiplantae</taxon>
        <taxon>Streptophyta</taxon>
        <taxon>Embryophyta</taxon>
        <taxon>Tracheophyta</taxon>
        <taxon>Spermatophyta</taxon>
        <taxon>Magnoliopsida</taxon>
        <taxon>Liliopsida</taxon>
        <taxon>Poales</taxon>
        <taxon>Poaceae</taxon>
        <taxon>BOP clade</taxon>
        <taxon>Oryzoideae</taxon>
        <taxon>Oryzeae</taxon>
        <taxon>Oryzinae</taxon>
        <taxon>Oryza</taxon>
    </lineage>
</organism>
<evidence type="ECO:0000313" key="3">
    <source>
        <dbReference type="EnsemblPlants" id="OB01G25250.1"/>
    </source>
</evidence>
<dbReference type="PROSITE" id="PS50096">
    <property type="entry name" value="IQ"/>
    <property type="match status" value="1"/>
</dbReference>
<dbReference type="STRING" id="4533.J3KZW9"/>